<keyword evidence="1 2" id="KW-0833">Ubl conjugation pathway</keyword>
<feature type="compositionally biased region" description="Gly residues" evidence="3">
    <location>
        <begin position="88"/>
        <end position="112"/>
    </location>
</feature>
<reference evidence="6 7" key="1">
    <citation type="journal article" date="2019" name="Commun. Biol.">
        <title>The bagworm genome reveals a unique fibroin gene that provides high tensile strength.</title>
        <authorList>
            <person name="Kono N."/>
            <person name="Nakamura H."/>
            <person name="Ohtoshi R."/>
            <person name="Tomita M."/>
            <person name="Numata K."/>
            <person name="Arakawa K."/>
        </authorList>
    </citation>
    <scope>NUCLEOTIDE SEQUENCE [LARGE SCALE GENOMIC DNA]</scope>
</reference>
<dbReference type="SUPFAM" id="SSF63570">
    <property type="entry name" value="PABC (PABP) domain"/>
    <property type="match status" value="1"/>
</dbReference>
<dbReference type="InterPro" id="IPR002004">
    <property type="entry name" value="PABP_HYD_C"/>
</dbReference>
<sequence>MERDRAKLLQQTFAELNSAFAGQARRAHGSQPALAVNRVKVTFRDEPGEGSGVARSFYTSIAEALLANEKLPPLEPTTSSGASAGTTNGTGGAGAGTGAGASGAAGGAGNASGSGVRYSSGASRARTKDSARRTPARPSPRQPTAREPRRALSIEARPYSPQAAPGTEGAGYSGDRAGGHNEHLTLHQAQLGERLYPKVHSLHPTFAGKITGMLLELTPAQLLVLLASEDALRQKVREAMELIVMHPSEAILEDGSDLDVFSLSERGAVGGAGAGPSSAAAGTAQPADDSAPLFYSPGKRGYYSPRQGRATPERINAFRNVGRIIGLCLLQNELCPMFLNRHVLKYVLGRPVRFHDLAFFDPVVYESLRQLVVDAETGDSQSLFAALDLNFSLEMCEEEGGGCVELVPGGRDIEVTALNVYDYVRKYAQHRMVLSQEKALEAMRMGLLDVLPESVLEGLTAEDLRLLLNGVGDINVAALISYTSFNDESGEPPDRLARFKRWLWAIVDKMTHLERQDLVYFWTGSPALPASEEGFQPMPSVTIRPADDAHLPTANTCISRLYIPLYSSRHVLKHKLLLAIKTKNFGFV</sequence>
<gene>
    <name evidence="6" type="primary">hyd</name>
    <name evidence="6" type="ORF">EVAR_95300_1</name>
</gene>
<dbReference type="GO" id="GO:0003723">
    <property type="term" value="F:RNA binding"/>
    <property type="evidence" value="ECO:0007669"/>
    <property type="project" value="InterPro"/>
</dbReference>
<dbReference type="PANTHER" id="PTHR46276">
    <property type="entry name" value="E3 UBIQUITIN-PROTEIN LIGASE UBR5"/>
    <property type="match status" value="1"/>
</dbReference>
<accession>A0A4C1U9W8</accession>
<dbReference type="GO" id="GO:0005634">
    <property type="term" value="C:nucleus"/>
    <property type="evidence" value="ECO:0007669"/>
    <property type="project" value="TreeGrafter"/>
</dbReference>
<feature type="domain" description="HECT" evidence="4">
    <location>
        <begin position="302"/>
        <end position="588"/>
    </location>
</feature>
<evidence type="ECO:0000256" key="1">
    <source>
        <dbReference type="ARBA" id="ARBA00022786"/>
    </source>
</evidence>
<proteinExistence type="predicted"/>
<dbReference type="InterPro" id="IPR035983">
    <property type="entry name" value="Hect_E3_ubiquitin_ligase"/>
</dbReference>
<dbReference type="Gene3D" id="3.30.2410.10">
    <property type="entry name" value="Hect, E3 ligase catalytic domain"/>
    <property type="match status" value="1"/>
</dbReference>
<dbReference type="PANTHER" id="PTHR46276:SF1">
    <property type="entry name" value="E3 UBIQUITIN-PROTEIN LIGASE UBR5"/>
    <property type="match status" value="1"/>
</dbReference>
<evidence type="ECO:0000259" key="5">
    <source>
        <dbReference type="PROSITE" id="PS51309"/>
    </source>
</evidence>
<dbReference type="GO" id="GO:0034450">
    <property type="term" value="F:ubiquitin-ubiquitin ligase activity"/>
    <property type="evidence" value="ECO:0007669"/>
    <property type="project" value="TreeGrafter"/>
</dbReference>
<evidence type="ECO:0000259" key="4">
    <source>
        <dbReference type="PROSITE" id="PS50237"/>
    </source>
</evidence>
<evidence type="ECO:0000313" key="6">
    <source>
        <dbReference type="EMBL" id="GBP22900.1"/>
    </source>
</evidence>
<dbReference type="AlphaFoldDB" id="A0A4C1U9W8"/>
<feature type="domain" description="PABC" evidence="5">
    <location>
        <begin position="171"/>
        <end position="248"/>
    </location>
</feature>
<keyword evidence="7" id="KW-1185">Reference proteome</keyword>
<dbReference type="PROSITE" id="PS50237">
    <property type="entry name" value="HECT"/>
    <property type="match status" value="1"/>
</dbReference>
<dbReference type="GO" id="GO:0000209">
    <property type="term" value="P:protein polyubiquitination"/>
    <property type="evidence" value="ECO:0007669"/>
    <property type="project" value="TreeGrafter"/>
</dbReference>
<dbReference type="SUPFAM" id="SSF56204">
    <property type="entry name" value="Hect, E3 ligase catalytic domain"/>
    <property type="match status" value="1"/>
</dbReference>
<feature type="compositionally biased region" description="Low complexity" evidence="3">
    <location>
        <begin position="77"/>
        <end position="87"/>
    </location>
</feature>
<dbReference type="SMART" id="SM00119">
    <property type="entry name" value="HECTc"/>
    <property type="match status" value="1"/>
</dbReference>
<name>A0A4C1U9W8_EUMVA</name>
<dbReference type="Gene3D" id="3.30.2160.10">
    <property type="entry name" value="Hect, E3 ligase catalytic domain"/>
    <property type="match status" value="1"/>
</dbReference>
<dbReference type="STRING" id="151549.A0A4C1U9W8"/>
<dbReference type="PROSITE" id="PS51309">
    <property type="entry name" value="PABC"/>
    <property type="match status" value="1"/>
</dbReference>
<dbReference type="EMBL" id="BGZK01000145">
    <property type="protein sequence ID" value="GBP22900.1"/>
    <property type="molecule type" value="Genomic_DNA"/>
</dbReference>
<dbReference type="OrthoDB" id="298098at2759"/>
<dbReference type="GO" id="GO:0005737">
    <property type="term" value="C:cytoplasm"/>
    <property type="evidence" value="ECO:0007669"/>
    <property type="project" value="TreeGrafter"/>
</dbReference>
<dbReference type="Pfam" id="PF00658">
    <property type="entry name" value="MLLE"/>
    <property type="match status" value="1"/>
</dbReference>
<comment type="caution">
    <text evidence="6">The sequence shown here is derived from an EMBL/GenBank/DDBJ whole genome shotgun (WGS) entry which is preliminary data.</text>
</comment>
<evidence type="ECO:0000256" key="3">
    <source>
        <dbReference type="SAM" id="MobiDB-lite"/>
    </source>
</evidence>
<dbReference type="Pfam" id="PF00632">
    <property type="entry name" value="HECT"/>
    <property type="match status" value="1"/>
</dbReference>
<dbReference type="Proteomes" id="UP000299102">
    <property type="component" value="Unassembled WGS sequence"/>
</dbReference>
<dbReference type="FunFam" id="3.30.2410.10:FF:000008">
    <property type="entry name" value="Putative E3 ubiquitin-protein ligase UBR5"/>
    <property type="match status" value="1"/>
</dbReference>
<dbReference type="FunFam" id="3.30.2160.10:FF:000006">
    <property type="entry name" value="E3 ubiquitin-protein ligase UBR5 isoform X2"/>
    <property type="match status" value="1"/>
</dbReference>
<feature type="active site" description="Glycyl thioester intermediate" evidence="2">
    <location>
        <position position="557"/>
    </location>
</feature>
<dbReference type="SMART" id="SM00517">
    <property type="entry name" value="PolyA"/>
    <property type="match status" value="1"/>
</dbReference>
<dbReference type="Gene3D" id="1.10.1900.10">
    <property type="entry name" value="c-terminal domain of poly(a) binding protein"/>
    <property type="match status" value="1"/>
</dbReference>
<organism evidence="6 7">
    <name type="scientific">Eumeta variegata</name>
    <name type="common">Bagworm moth</name>
    <name type="synonym">Eumeta japonica</name>
    <dbReference type="NCBI Taxonomy" id="151549"/>
    <lineage>
        <taxon>Eukaryota</taxon>
        <taxon>Metazoa</taxon>
        <taxon>Ecdysozoa</taxon>
        <taxon>Arthropoda</taxon>
        <taxon>Hexapoda</taxon>
        <taxon>Insecta</taxon>
        <taxon>Pterygota</taxon>
        <taxon>Neoptera</taxon>
        <taxon>Endopterygota</taxon>
        <taxon>Lepidoptera</taxon>
        <taxon>Glossata</taxon>
        <taxon>Ditrysia</taxon>
        <taxon>Tineoidea</taxon>
        <taxon>Psychidae</taxon>
        <taxon>Oiketicinae</taxon>
        <taxon>Eumeta</taxon>
    </lineage>
</organism>
<dbReference type="InterPro" id="IPR000569">
    <property type="entry name" value="HECT_dom"/>
</dbReference>
<dbReference type="InterPro" id="IPR036053">
    <property type="entry name" value="PABP-dom"/>
</dbReference>
<feature type="region of interest" description="Disordered" evidence="3">
    <location>
        <begin position="70"/>
        <end position="180"/>
    </location>
</feature>
<dbReference type="GO" id="GO:0090263">
    <property type="term" value="P:positive regulation of canonical Wnt signaling pathway"/>
    <property type="evidence" value="ECO:0007669"/>
    <property type="project" value="TreeGrafter"/>
</dbReference>
<protein>
    <submittedName>
        <fullName evidence="6">E3 ubiquitin-protein ligase hyd</fullName>
    </submittedName>
</protein>
<evidence type="ECO:0000256" key="2">
    <source>
        <dbReference type="PROSITE-ProRule" id="PRU00104"/>
    </source>
</evidence>
<evidence type="ECO:0000313" key="7">
    <source>
        <dbReference type="Proteomes" id="UP000299102"/>
    </source>
</evidence>